<name>A0ABU8WNX4_9BURK</name>
<dbReference type="RefSeq" id="WP_340344289.1">
    <property type="nucleotide sequence ID" value="NZ_JBBKZT010000009.1"/>
</dbReference>
<dbReference type="PANTHER" id="PTHR12461">
    <property type="entry name" value="HYPOXIA-INDUCIBLE FACTOR 1 ALPHA INHIBITOR-RELATED"/>
    <property type="match status" value="1"/>
</dbReference>
<evidence type="ECO:0000313" key="3">
    <source>
        <dbReference type="EMBL" id="MEJ8849166.1"/>
    </source>
</evidence>
<dbReference type="PANTHER" id="PTHR12461:SF105">
    <property type="entry name" value="HYPOXIA-INDUCIBLE FACTOR 1-ALPHA INHIBITOR"/>
    <property type="match status" value="1"/>
</dbReference>
<proteinExistence type="predicted"/>
<dbReference type="EMBL" id="JBBKZT010000009">
    <property type="protein sequence ID" value="MEJ8849166.1"/>
    <property type="molecule type" value="Genomic_DNA"/>
</dbReference>
<dbReference type="Proteomes" id="UP001385892">
    <property type="component" value="Unassembled WGS sequence"/>
</dbReference>
<dbReference type="SMART" id="SM00558">
    <property type="entry name" value="JmjC"/>
    <property type="match status" value="1"/>
</dbReference>
<evidence type="ECO:0000259" key="2">
    <source>
        <dbReference type="PROSITE" id="PS51184"/>
    </source>
</evidence>
<comment type="caution">
    <text evidence="3">The sequence shown here is derived from an EMBL/GenBank/DDBJ whole genome shotgun (WGS) entry which is preliminary data.</text>
</comment>
<feature type="region of interest" description="Disordered" evidence="1">
    <location>
        <begin position="1"/>
        <end position="28"/>
    </location>
</feature>
<feature type="domain" description="JmjC" evidence="2">
    <location>
        <begin position="206"/>
        <end position="364"/>
    </location>
</feature>
<dbReference type="Pfam" id="PF13621">
    <property type="entry name" value="Cupin_8"/>
    <property type="match status" value="1"/>
</dbReference>
<dbReference type="InterPro" id="IPR041667">
    <property type="entry name" value="Cupin_8"/>
</dbReference>
<evidence type="ECO:0000313" key="4">
    <source>
        <dbReference type="Proteomes" id="UP001385892"/>
    </source>
</evidence>
<gene>
    <name evidence="3" type="ORF">WKW82_21090</name>
</gene>
<dbReference type="PROSITE" id="PS51184">
    <property type="entry name" value="JMJC"/>
    <property type="match status" value="1"/>
</dbReference>
<reference evidence="3 4" key="1">
    <citation type="submission" date="2024-03" db="EMBL/GenBank/DDBJ databases">
        <title>Novel species of the genus Variovorax.</title>
        <authorList>
            <person name="Liu Q."/>
            <person name="Xin Y.-H."/>
        </authorList>
    </citation>
    <scope>NUCLEOTIDE SEQUENCE [LARGE SCALE GENOMIC DNA]</scope>
    <source>
        <strain evidence="3 4">KACC 18900</strain>
    </source>
</reference>
<accession>A0ABU8WNX4</accession>
<protein>
    <submittedName>
        <fullName evidence="3">Cupin-like domain-containing protein</fullName>
    </submittedName>
</protein>
<keyword evidence="4" id="KW-1185">Reference proteome</keyword>
<dbReference type="InterPro" id="IPR003347">
    <property type="entry name" value="JmjC_dom"/>
</dbReference>
<evidence type="ECO:0000256" key="1">
    <source>
        <dbReference type="SAM" id="MobiDB-lite"/>
    </source>
</evidence>
<organism evidence="3 4">
    <name type="scientific">Variovorax rhizosphaerae</name>
    <dbReference type="NCBI Taxonomy" id="1836200"/>
    <lineage>
        <taxon>Bacteria</taxon>
        <taxon>Pseudomonadati</taxon>
        <taxon>Pseudomonadota</taxon>
        <taxon>Betaproteobacteria</taxon>
        <taxon>Burkholderiales</taxon>
        <taxon>Comamonadaceae</taxon>
        <taxon>Variovorax</taxon>
    </lineage>
</organism>
<dbReference type="Gene3D" id="2.60.120.650">
    <property type="entry name" value="Cupin"/>
    <property type="match status" value="1"/>
</dbReference>
<dbReference type="SUPFAM" id="SSF51197">
    <property type="entry name" value="Clavaminate synthase-like"/>
    <property type="match status" value="1"/>
</dbReference>
<sequence>MPSTILSKPPAPPRPGPAMGQMTAPQPVAPTPITREWVRWVAEQVMRGCTPTSMLEVMVNAGIDDVVSSVIIEGMVSNPICIAGEQQVQLQRKLESSMANLQQLWELNPGYQTIEKRADVSIAEFAARYVEGCRPLVLTGHTADWPAMRRWSPEDLKQRFGHLDVEIQAERHANPRYEQDKLSHRRHVRVADFVDQVLRGGVSNDYYLTANNEALRQPGFAPLLDDIGTLPPGCDRSQLSARSSFWFGPAGTVTSLHHDKLMLFHTQVVGRKRWRLISPLQTPRLYNTNAVFSPIDLDAPDYDRYPLLRGVKILDVVIEPGETIYLPLGWWHQVRALDVSLSFSYSNIALPNNNVFEYFDPVIRPL</sequence>